<sequence>MEFPSAFAADLSSLTSSLKTAFDSVSQSRSPSEIVSALGELRNTQLFETFSHSPVAQTVVGFYLSFALISWILTPPALPVPYPSGTYDARTASQYFSTRGFTQLARCVEIGGLSVGFILRALVLDKIFKPATEEAETMLGEQRGEELAELLTDLGPTFIKVGQSLSIRSDLLSESYVKGLTKLQDKVPPFPSSEAFKMLEDQLGQSVDALFSTITPEPIASASLGQVYKATVRSTGEEVAIKIQRPRSVEKIALDMHLVRTISAPLKAVFNINTDLVGTVDNWGLGFVDELDYVKEADNARLFSESILRTTLKDVVFAPKPLEKFSTSSILTTEWIDGERTTLKDVVFAPKPLEKFSTSSILTTEWIDGERLDQSSQADISTLCGVAMNAYLSMMLELGVLHCDPHPGNLLRTPDGRLCILDWGLVTSLDSDLQTTLVEHVAHLTSGDYEEVPNDLVLLGFVPEQMKEKMQEAKIVETLADIYGQWSLGGGANRIDVNSVVDDIRGLTKAGEGSIFQVPPYFFYIGKAFSVLEGIGLTNDPEYSVINACLPYISTRLIADKSDRMAGALDSFIFGPSKNDSDRTIDVERVELLASGVGKFTASSSGELTKDKRALLEDQADAPPRRCALRGNPGERFDHRADGQNLGGNHEEGLDAAEGEEWAGAKRKEDSAIANIDNADENVLAASTRLIELAQEIGGPLLADLGEDEVRELAGVFVQKLANKREKIPAVGTKLLASIVKQTADRLEQRVEGIQKVGKRGAGKEGRGNEDVELKEKENPVDKKHEGESDRLKKARQSLELNQLSLNEPIDV</sequence>
<proteinExistence type="inferred from homology"/>
<feature type="domain" description="ABC1 atypical kinase-like" evidence="3">
    <location>
        <begin position="182"/>
        <end position="340"/>
    </location>
</feature>
<dbReference type="Pfam" id="PF03109">
    <property type="entry name" value="ABC1"/>
    <property type="match status" value="2"/>
</dbReference>
<evidence type="ECO:0000313" key="5">
    <source>
        <dbReference type="Proteomes" id="UP001162640"/>
    </source>
</evidence>
<gene>
    <name evidence="4" type="ORF">TL16_g03781</name>
</gene>
<dbReference type="InterPro" id="IPR050154">
    <property type="entry name" value="UbiB_kinase"/>
</dbReference>
<dbReference type="SUPFAM" id="SSF56112">
    <property type="entry name" value="Protein kinase-like (PK-like)"/>
    <property type="match status" value="1"/>
</dbReference>
<dbReference type="InterPro" id="IPR011009">
    <property type="entry name" value="Kinase-like_dom_sf"/>
</dbReference>
<protein>
    <recommendedName>
        <fullName evidence="3">ABC1 atypical kinase-like domain-containing protein</fullName>
    </recommendedName>
</protein>
<evidence type="ECO:0000256" key="2">
    <source>
        <dbReference type="SAM" id="MobiDB-lite"/>
    </source>
</evidence>
<dbReference type="PANTHER" id="PTHR10566:SF118">
    <property type="entry name" value="PROTEIN KINASE DOMAIN-CONTAINING PROTEIN"/>
    <property type="match status" value="1"/>
</dbReference>
<feature type="compositionally biased region" description="Basic and acidic residues" evidence="2">
    <location>
        <begin position="762"/>
        <end position="792"/>
    </location>
</feature>
<dbReference type="Proteomes" id="UP001162640">
    <property type="component" value="Unassembled WGS sequence"/>
</dbReference>
<dbReference type="AlphaFoldDB" id="A0A9W7A0G3"/>
<dbReference type="EMBL" id="BLQM01000101">
    <property type="protein sequence ID" value="GMH63689.1"/>
    <property type="molecule type" value="Genomic_DNA"/>
</dbReference>
<name>A0A9W7A0G3_9STRA</name>
<evidence type="ECO:0000313" key="4">
    <source>
        <dbReference type="EMBL" id="GMH63689.1"/>
    </source>
</evidence>
<dbReference type="PANTHER" id="PTHR10566">
    <property type="entry name" value="CHAPERONE-ACTIVITY OF BC1 COMPLEX CABC1 -RELATED"/>
    <property type="match status" value="1"/>
</dbReference>
<feature type="region of interest" description="Disordered" evidence="2">
    <location>
        <begin position="616"/>
        <end position="652"/>
    </location>
</feature>
<feature type="domain" description="ABC1 atypical kinase-like" evidence="3">
    <location>
        <begin position="348"/>
        <end position="453"/>
    </location>
</feature>
<feature type="region of interest" description="Disordered" evidence="2">
    <location>
        <begin position="756"/>
        <end position="812"/>
    </location>
</feature>
<evidence type="ECO:0000259" key="3">
    <source>
        <dbReference type="Pfam" id="PF03109"/>
    </source>
</evidence>
<accession>A0A9W7A0G3</accession>
<feature type="compositionally biased region" description="Basic and acidic residues" evidence="2">
    <location>
        <begin position="633"/>
        <end position="642"/>
    </location>
</feature>
<dbReference type="InterPro" id="IPR004147">
    <property type="entry name" value="ABC1_dom"/>
</dbReference>
<reference evidence="5" key="1">
    <citation type="journal article" date="2023" name="Commun. Biol.">
        <title>Genome analysis of Parmales, the sister group of diatoms, reveals the evolutionary specialization of diatoms from phago-mixotrophs to photoautotrophs.</title>
        <authorList>
            <person name="Ban H."/>
            <person name="Sato S."/>
            <person name="Yoshikawa S."/>
            <person name="Yamada K."/>
            <person name="Nakamura Y."/>
            <person name="Ichinomiya M."/>
            <person name="Sato N."/>
            <person name="Blanc-Mathieu R."/>
            <person name="Endo H."/>
            <person name="Kuwata A."/>
            <person name="Ogata H."/>
        </authorList>
    </citation>
    <scope>NUCLEOTIDE SEQUENCE [LARGE SCALE GENOMIC DNA]</scope>
</reference>
<comment type="caution">
    <text evidence="4">The sequence shown here is derived from an EMBL/GenBank/DDBJ whole genome shotgun (WGS) entry which is preliminary data.</text>
</comment>
<evidence type="ECO:0000256" key="1">
    <source>
        <dbReference type="ARBA" id="ARBA00009670"/>
    </source>
</evidence>
<dbReference type="Gene3D" id="1.10.510.10">
    <property type="entry name" value="Transferase(Phosphotransferase) domain 1"/>
    <property type="match status" value="1"/>
</dbReference>
<dbReference type="CDD" id="cd05121">
    <property type="entry name" value="ABC1_ADCK3-like"/>
    <property type="match status" value="1"/>
</dbReference>
<organism evidence="4 5">
    <name type="scientific">Triparma laevis f. inornata</name>
    <dbReference type="NCBI Taxonomy" id="1714386"/>
    <lineage>
        <taxon>Eukaryota</taxon>
        <taxon>Sar</taxon>
        <taxon>Stramenopiles</taxon>
        <taxon>Ochrophyta</taxon>
        <taxon>Bolidophyceae</taxon>
        <taxon>Parmales</taxon>
        <taxon>Triparmaceae</taxon>
        <taxon>Triparma</taxon>
    </lineage>
</organism>
<comment type="similarity">
    <text evidence="1">Belongs to the protein kinase superfamily. ADCK protein kinase family.</text>
</comment>